<sequence length="57" mass="6287">MKPQKKTFTYCGKGLPNLYTFTLLMVKVSLTTLVANKAGDEGLVMTTLLNSYSPLIM</sequence>
<dbReference type="STRING" id="1852522.SAMN06295960_0759"/>
<dbReference type="AlphaFoldDB" id="A0A1X7IT44"/>
<accession>A0A1X7IT44</accession>
<evidence type="ECO:0000313" key="1">
    <source>
        <dbReference type="EMBL" id="SMG18044.1"/>
    </source>
</evidence>
<dbReference type="EMBL" id="FXAZ01000001">
    <property type="protein sequence ID" value="SMG18044.1"/>
    <property type="molecule type" value="Genomic_DNA"/>
</dbReference>
<organism evidence="1 2">
    <name type="scientific">Paenibacillus aquistagni</name>
    <dbReference type="NCBI Taxonomy" id="1852522"/>
    <lineage>
        <taxon>Bacteria</taxon>
        <taxon>Bacillati</taxon>
        <taxon>Bacillota</taxon>
        <taxon>Bacilli</taxon>
        <taxon>Bacillales</taxon>
        <taxon>Paenibacillaceae</taxon>
        <taxon>Paenibacillus</taxon>
    </lineage>
</organism>
<dbReference type="Proteomes" id="UP000193834">
    <property type="component" value="Unassembled WGS sequence"/>
</dbReference>
<protein>
    <submittedName>
        <fullName evidence="1">Uncharacterized protein</fullName>
    </submittedName>
</protein>
<dbReference type="RefSeq" id="WP_170936411.1">
    <property type="nucleotide sequence ID" value="NZ_FXAZ01000001.1"/>
</dbReference>
<reference evidence="1 2" key="1">
    <citation type="submission" date="2017-04" db="EMBL/GenBank/DDBJ databases">
        <authorList>
            <person name="Afonso C.L."/>
            <person name="Miller P.J."/>
            <person name="Scott M.A."/>
            <person name="Spackman E."/>
            <person name="Goraichik I."/>
            <person name="Dimitrov K.M."/>
            <person name="Suarez D.L."/>
            <person name="Swayne D.E."/>
        </authorList>
    </citation>
    <scope>NUCLEOTIDE SEQUENCE [LARGE SCALE GENOMIC DNA]</scope>
    <source>
        <strain evidence="1 2">11</strain>
    </source>
</reference>
<proteinExistence type="predicted"/>
<keyword evidence="2" id="KW-1185">Reference proteome</keyword>
<gene>
    <name evidence="1" type="ORF">SAMN06295960_0759</name>
</gene>
<name>A0A1X7IT44_9BACL</name>
<evidence type="ECO:0000313" key="2">
    <source>
        <dbReference type="Proteomes" id="UP000193834"/>
    </source>
</evidence>